<accession>A0AAV7WHG7</accession>
<sequence length="288" mass="31104">MLAVCAASVQHGTQRQGQRSRCLFSVCRRRLSVSGDNRSSNGSGSCDSASFLSRRTAASRTARAPAVDLILTRLGHNGPLNLILGWSTKRRKEDEAPAVLLDFIRQNKAGTVRYPHTPSQPVRSVIKRVIYDVIAAVAGLAGIVRVLTHALKISMAPKTARNSGDKIDESKMTCIGRNKGDLAGANRRPHRRRANQLGTICLAQGKTPRPVTTPPPCWRQGSEDLSGALDNSTIIRRKERGPLAGKEQPQAQLQAQRSENQTRVGATSAPSATSGIEERKNVPPNLKG</sequence>
<keyword evidence="3" id="KW-1185">Reference proteome</keyword>
<comment type="caution">
    <text evidence="2">The sequence shown here is derived from an EMBL/GenBank/DDBJ whole genome shotgun (WGS) entry which is preliminary data.</text>
</comment>
<gene>
    <name evidence="2" type="ORF">NDU88_001136</name>
</gene>
<dbReference type="Proteomes" id="UP001066276">
    <property type="component" value="Chromosome 1_1"/>
</dbReference>
<evidence type="ECO:0000313" key="3">
    <source>
        <dbReference type="Proteomes" id="UP001066276"/>
    </source>
</evidence>
<organism evidence="2 3">
    <name type="scientific">Pleurodeles waltl</name>
    <name type="common">Iberian ribbed newt</name>
    <dbReference type="NCBI Taxonomy" id="8319"/>
    <lineage>
        <taxon>Eukaryota</taxon>
        <taxon>Metazoa</taxon>
        <taxon>Chordata</taxon>
        <taxon>Craniata</taxon>
        <taxon>Vertebrata</taxon>
        <taxon>Euteleostomi</taxon>
        <taxon>Amphibia</taxon>
        <taxon>Batrachia</taxon>
        <taxon>Caudata</taxon>
        <taxon>Salamandroidea</taxon>
        <taxon>Salamandridae</taxon>
        <taxon>Pleurodelinae</taxon>
        <taxon>Pleurodeles</taxon>
    </lineage>
</organism>
<protein>
    <submittedName>
        <fullName evidence="2">Uncharacterized protein</fullName>
    </submittedName>
</protein>
<feature type="region of interest" description="Disordered" evidence="1">
    <location>
        <begin position="199"/>
        <end position="288"/>
    </location>
</feature>
<name>A0AAV7WHG7_PLEWA</name>
<reference evidence="2" key="1">
    <citation type="journal article" date="2022" name="bioRxiv">
        <title>Sequencing and chromosome-scale assembly of the giantPleurodeles waltlgenome.</title>
        <authorList>
            <person name="Brown T."/>
            <person name="Elewa A."/>
            <person name="Iarovenko S."/>
            <person name="Subramanian E."/>
            <person name="Araus A.J."/>
            <person name="Petzold A."/>
            <person name="Susuki M."/>
            <person name="Suzuki K.-i.T."/>
            <person name="Hayashi T."/>
            <person name="Toyoda A."/>
            <person name="Oliveira C."/>
            <person name="Osipova E."/>
            <person name="Leigh N.D."/>
            <person name="Simon A."/>
            <person name="Yun M.H."/>
        </authorList>
    </citation>
    <scope>NUCLEOTIDE SEQUENCE</scope>
    <source>
        <strain evidence="2">20211129_DDA</strain>
        <tissue evidence="2">Liver</tissue>
    </source>
</reference>
<evidence type="ECO:0000256" key="1">
    <source>
        <dbReference type="SAM" id="MobiDB-lite"/>
    </source>
</evidence>
<dbReference type="EMBL" id="JANPWB010000001">
    <property type="protein sequence ID" value="KAJ1213499.1"/>
    <property type="molecule type" value="Genomic_DNA"/>
</dbReference>
<proteinExistence type="predicted"/>
<dbReference type="AlphaFoldDB" id="A0AAV7WHG7"/>
<evidence type="ECO:0000313" key="2">
    <source>
        <dbReference type="EMBL" id="KAJ1213499.1"/>
    </source>
</evidence>
<feature type="compositionally biased region" description="Polar residues" evidence="1">
    <location>
        <begin position="249"/>
        <end position="274"/>
    </location>
</feature>